<feature type="binding site" evidence="7">
    <location>
        <position position="106"/>
    </location>
    <ligand>
        <name>Zn(2+)</name>
        <dbReference type="ChEBI" id="CHEBI:29105"/>
    </ligand>
</feature>
<dbReference type="Pfam" id="PF00484">
    <property type="entry name" value="Pro_CA"/>
    <property type="match status" value="1"/>
</dbReference>
<dbReference type="EMBL" id="BMGZ01000004">
    <property type="protein sequence ID" value="GGI01661.1"/>
    <property type="molecule type" value="Genomic_DNA"/>
</dbReference>
<comment type="caution">
    <text evidence="9">The sequence shown here is derived from an EMBL/GenBank/DDBJ whole genome shotgun (WGS) entry which is preliminary data.</text>
</comment>
<evidence type="ECO:0000256" key="8">
    <source>
        <dbReference type="RuleBase" id="RU003956"/>
    </source>
</evidence>
<sequence>MGIPQKLVDGYRTFRQEQYAPLAEKYLRFAEGQNPDTLIIACADSRVDPSVIFAAGPGELFVLRNVAALVPPYMPDQGLHGVSAGLEFAVTALNVSHIIVMGHGLCGGVNACLHAPSGNVTGDFIPSWVELAAPAREAVERELPNGSDEARQRLGEYRTIEVSLKNLMTFPIVRDRVEASKLSLHGLWYSVYEGSLKLRDPETGKFEQISD</sequence>
<name>A0A8J3AAD2_9PROT</name>
<dbReference type="Gene3D" id="3.40.1050.10">
    <property type="entry name" value="Carbonic anhydrase"/>
    <property type="match status" value="1"/>
</dbReference>
<dbReference type="PANTHER" id="PTHR11002">
    <property type="entry name" value="CARBONIC ANHYDRASE"/>
    <property type="match status" value="1"/>
</dbReference>
<feature type="binding site" evidence="7">
    <location>
        <position position="44"/>
    </location>
    <ligand>
        <name>Zn(2+)</name>
        <dbReference type="ChEBI" id="CHEBI:29105"/>
    </ligand>
</feature>
<evidence type="ECO:0000313" key="9">
    <source>
        <dbReference type="EMBL" id="GGI01661.1"/>
    </source>
</evidence>
<dbReference type="SMART" id="SM00947">
    <property type="entry name" value="Pro_CA"/>
    <property type="match status" value="1"/>
</dbReference>
<reference evidence="10 12" key="2">
    <citation type="submission" date="2020-02" db="EMBL/GenBank/DDBJ databases">
        <title>Genome sequence of Parvularcula flava strain NH6-79.</title>
        <authorList>
            <person name="Abdul Karim M.H."/>
            <person name="Lam M.Q."/>
            <person name="Chen S.J."/>
            <person name="Yahya A."/>
            <person name="Shahir S."/>
            <person name="Shamsir M.S."/>
            <person name="Chong C.S."/>
        </authorList>
    </citation>
    <scope>NUCLEOTIDE SEQUENCE [LARGE SCALE GENOMIC DNA]</scope>
    <source>
        <strain evidence="10 12">NH6-79</strain>
    </source>
</reference>
<proteinExistence type="inferred from homology"/>
<evidence type="ECO:0000256" key="4">
    <source>
        <dbReference type="ARBA" id="ARBA00022833"/>
    </source>
</evidence>
<dbReference type="PANTHER" id="PTHR11002:SF76">
    <property type="entry name" value="CARBONIC ANHYDRASE"/>
    <property type="match status" value="1"/>
</dbReference>
<dbReference type="GO" id="GO:0008270">
    <property type="term" value="F:zinc ion binding"/>
    <property type="evidence" value="ECO:0007669"/>
    <property type="project" value="UniProtKB-UniRule"/>
</dbReference>
<dbReference type="CDD" id="cd00884">
    <property type="entry name" value="beta_CA_cladeB"/>
    <property type="match status" value="1"/>
</dbReference>
<evidence type="ECO:0000256" key="5">
    <source>
        <dbReference type="ARBA" id="ARBA00023239"/>
    </source>
</evidence>
<keyword evidence="12" id="KW-1185">Reference proteome</keyword>
<gene>
    <name evidence="9" type="primary">can-2</name>
    <name evidence="10" type="ORF">FF098_016595</name>
    <name evidence="9" type="ORF">GCM10011355_32840</name>
</gene>
<dbReference type="GO" id="GO:0015976">
    <property type="term" value="P:carbon utilization"/>
    <property type="evidence" value="ECO:0007669"/>
    <property type="project" value="InterPro"/>
</dbReference>
<feature type="binding site" evidence="7">
    <location>
        <position position="103"/>
    </location>
    <ligand>
        <name>Zn(2+)</name>
        <dbReference type="ChEBI" id="CHEBI:29105"/>
    </ligand>
</feature>
<comment type="similarity">
    <text evidence="1 8">Belongs to the beta-class carbonic anhydrase family.</text>
</comment>
<dbReference type="Proteomes" id="UP000621856">
    <property type="component" value="Unassembled WGS sequence"/>
</dbReference>
<keyword evidence="3 7" id="KW-0479">Metal-binding</keyword>
<evidence type="ECO:0000313" key="11">
    <source>
        <dbReference type="Proteomes" id="UP000621856"/>
    </source>
</evidence>
<dbReference type="AlphaFoldDB" id="A0A8J3AAD2"/>
<comment type="cofactor">
    <cofactor evidence="7">
        <name>Zn(2+)</name>
        <dbReference type="ChEBI" id="CHEBI:29105"/>
    </cofactor>
    <text evidence="7">Binds 1 zinc ion per subunit.</text>
</comment>
<evidence type="ECO:0000256" key="3">
    <source>
        <dbReference type="ARBA" id="ARBA00022723"/>
    </source>
</evidence>
<dbReference type="RefSeq" id="WP_155142686.1">
    <property type="nucleotide sequence ID" value="NZ_BMGZ01000004.1"/>
</dbReference>
<reference evidence="9" key="3">
    <citation type="submission" date="2020-09" db="EMBL/GenBank/DDBJ databases">
        <authorList>
            <person name="Sun Q."/>
            <person name="Zhou Y."/>
        </authorList>
    </citation>
    <scope>NUCLEOTIDE SEQUENCE</scope>
    <source>
        <strain evidence="9">CGMCC 1.14984</strain>
    </source>
</reference>
<dbReference type="EC" id="4.2.1.1" evidence="2 8"/>
<dbReference type="EMBL" id="VCJR02000006">
    <property type="protein sequence ID" value="NHK29530.1"/>
    <property type="molecule type" value="Genomic_DNA"/>
</dbReference>
<dbReference type="InterPro" id="IPR045066">
    <property type="entry name" value="Beta_CA_cladeB"/>
</dbReference>
<feature type="binding site" evidence="7">
    <location>
        <position position="42"/>
    </location>
    <ligand>
        <name>Zn(2+)</name>
        <dbReference type="ChEBI" id="CHEBI:29105"/>
    </ligand>
</feature>
<keyword evidence="4 7" id="KW-0862">Zinc</keyword>
<dbReference type="PROSITE" id="PS00704">
    <property type="entry name" value="PROK_CO2_ANHYDRASE_1"/>
    <property type="match status" value="1"/>
</dbReference>
<dbReference type="PROSITE" id="PS00705">
    <property type="entry name" value="PROK_CO2_ANHYDRASE_2"/>
    <property type="match status" value="1"/>
</dbReference>
<dbReference type="Proteomes" id="UP000818603">
    <property type="component" value="Unassembled WGS sequence"/>
</dbReference>
<dbReference type="InterPro" id="IPR015892">
    <property type="entry name" value="Carbonic_anhydrase_CS"/>
</dbReference>
<comment type="function">
    <text evidence="8">Reversible hydration of carbon dioxide.</text>
</comment>
<evidence type="ECO:0000313" key="12">
    <source>
        <dbReference type="Proteomes" id="UP000818603"/>
    </source>
</evidence>
<keyword evidence="5 8" id="KW-0456">Lyase</keyword>
<dbReference type="GO" id="GO:0004089">
    <property type="term" value="F:carbonate dehydratase activity"/>
    <property type="evidence" value="ECO:0007669"/>
    <property type="project" value="UniProtKB-UniRule"/>
</dbReference>
<evidence type="ECO:0000256" key="6">
    <source>
        <dbReference type="ARBA" id="ARBA00048348"/>
    </source>
</evidence>
<evidence type="ECO:0000256" key="7">
    <source>
        <dbReference type="PIRSR" id="PIRSR601765-1"/>
    </source>
</evidence>
<protein>
    <recommendedName>
        <fullName evidence="2 8">Carbonic anhydrase</fullName>
        <ecNumber evidence="2 8">4.2.1.1</ecNumber>
    </recommendedName>
    <alternativeName>
        <fullName evidence="8">Carbonate dehydratase</fullName>
    </alternativeName>
</protein>
<evidence type="ECO:0000313" key="10">
    <source>
        <dbReference type="EMBL" id="NHK29530.1"/>
    </source>
</evidence>
<evidence type="ECO:0000256" key="2">
    <source>
        <dbReference type="ARBA" id="ARBA00012925"/>
    </source>
</evidence>
<dbReference type="SUPFAM" id="SSF53056">
    <property type="entry name" value="beta-carbonic anhydrase, cab"/>
    <property type="match status" value="1"/>
</dbReference>
<accession>A0A8J3AAD2</accession>
<dbReference type="InterPro" id="IPR036874">
    <property type="entry name" value="Carbonic_anhydrase_sf"/>
</dbReference>
<organism evidence="9 11">
    <name type="scientific">Aquisalinus luteolus</name>
    <dbReference type="NCBI Taxonomy" id="1566827"/>
    <lineage>
        <taxon>Bacteria</taxon>
        <taxon>Pseudomonadati</taxon>
        <taxon>Pseudomonadota</taxon>
        <taxon>Alphaproteobacteria</taxon>
        <taxon>Parvularculales</taxon>
        <taxon>Parvularculaceae</taxon>
        <taxon>Aquisalinus</taxon>
    </lineage>
</organism>
<reference evidence="9" key="1">
    <citation type="journal article" date="2014" name="Int. J. Syst. Evol. Microbiol.">
        <title>Complete genome sequence of Corynebacterium casei LMG S-19264T (=DSM 44701T), isolated from a smear-ripened cheese.</title>
        <authorList>
            <consortium name="US DOE Joint Genome Institute (JGI-PGF)"/>
            <person name="Walter F."/>
            <person name="Albersmeier A."/>
            <person name="Kalinowski J."/>
            <person name="Ruckert C."/>
        </authorList>
    </citation>
    <scope>NUCLEOTIDE SEQUENCE</scope>
    <source>
        <strain evidence="9">CGMCC 1.14984</strain>
    </source>
</reference>
<comment type="catalytic activity">
    <reaction evidence="6 8">
        <text>hydrogencarbonate + H(+) = CO2 + H2O</text>
        <dbReference type="Rhea" id="RHEA:10748"/>
        <dbReference type="ChEBI" id="CHEBI:15377"/>
        <dbReference type="ChEBI" id="CHEBI:15378"/>
        <dbReference type="ChEBI" id="CHEBI:16526"/>
        <dbReference type="ChEBI" id="CHEBI:17544"/>
        <dbReference type="EC" id="4.2.1.1"/>
    </reaction>
</comment>
<evidence type="ECO:0000256" key="1">
    <source>
        <dbReference type="ARBA" id="ARBA00006217"/>
    </source>
</evidence>
<dbReference type="InterPro" id="IPR001765">
    <property type="entry name" value="Carbonic_anhydrase"/>
</dbReference>